<evidence type="ECO:0000313" key="1">
    <source>
        <dbReference type="EMBL" id="EEC05684.1"/>
    </source>
</evidence>
<accession>B7PGG2</accession>
<organism>
    <name type="scientific">Ixodes scapularis</name>
    <name type="common">Black-legged tick</name>
    <name type="synonym">Deer tick</name>
    <dbReference type="NCBI Taxonomy" id="6945"/>
    <lineage>
        <taxon>Eukaryota</taxon>
        <taxon>Metazoa</taxon>
        <taxon>Ecdysozoa</taxon>
        <taxon>Arthropoda</taxon>
        <taxon>Chelicerata</taxon>
        <taxon>Arachnida</taxon>
        <taxon>Acari</taxon>
        <taxon>Parasitiformes</taxon>
        <taxon>Ixodida</taxon>
        <taxon>Ixodoidea</taxon>
        <taxon>Ixodidae</taxon>
        <taxon>Ixodinae</taxon>
        <taxon>Ixodes</taxon>
    </lineage>
</organism>
<gene>
    <name evidence="1" type="ORF">IscW_ISCW004165</name>
</gene>
<sequence length="175" mass="19019">MPLHSFETVLRRTHEIVIGATTRDGITTTDIRRAGELVLSVRDDAFGTIMSALSQEIAERVDIDTTRFLLAPLTVNGIKAVTQLEGIWDDAAFAERSAHFEGVDHPLVADLLAARREWLGQPTVVNTMAMACAVSDLFAAQRRRPILPVVEGPELDAIPFQQFAAGALGSVDLRG</sequence>
<dbReference type="HOGENOM" id="CLU_1534250_0_0_1"/>
<name>B7PGG2_IXOSC</name>
<evidence type="ECO:0000313" key="3">
    <source>
        <dbReference type="Proteomes" id="UP000001555"/>
    </source>
</evidence>
<reference evidence="2" key="2">
    <citation type="submission" date="2020-05" db="UniProtKB">
        <authorList>
            <consortium name="EnsemblMetazoa"/>
        </authorList>
    </citation>
    <scope>IDENTIFICATION</scope>
    <source>
        <strain evidence="2">wikel</strain>
    </source>
</reference>
<dbReference type="InParanoid" id="B7PGG2"/>
<dbReference type="PaxDb" id="6945-B7PGG2"/>
<dbReference type="AlphaFoldDB" id="B7PGG2"/>
<dbReference type="VEuPathDB" id="VectorBase:ISCW004165"/>
<dbReference type="EMBL" id="ABJB010205730">
    <property type="status" value="NOT_ANNOTATED_CDS"/>
    <property type="molecule type" value="Genomic_DNA"/>
</dbReference>
<proteinExistence type="predicted"/>
<protein>
    <submittedName>
        <fullName evidence="1 2">Uncharacterized protein</fullName>
    </submittedName>
</protein>
<dbReference type="EnsemblMetazoa" id="ISCW004165-RA">
    <property type="protein sequence ID" value="ISCW004165-PA"/>
    <property type="gene ID" value="ISCW004165"/>
</dbReference>
<evidence type="ECO:0000313" key="2">
    <source>
        <dbReference type="EnsemblMetazoa" id="ISCW004165-PA"/>
    </source>
</evidence>
<dbReference type="Proteomes" id="UP000001555">
    <property type="component" value="Unassembled WGS sequence"/>
</dbReference>
<reference evidence="1 3" key="1">
    <citation type="submission" date="2008-03" db="EMBL/GenBank/DDBJ databases">
        <title>Annotation of Ixodes scapularis.</title>
        <authorList>
            <consortium name="Ixodes scapularis Genome Project Consortium"/>
            <person name="Caler E."/>
            <person name="Hannick L.I."/>
            <person name="Bidwell S."/>
            <person name="Joardar V."/>
            <person name="Thiagarajan M."/>
            <person name="Amedeo P."/>
            <person name="Galinsky K.J."/>
            <person name="Schobel S."/>
            <person name="Inman J."/>
            <person name="Hostetler J."/>
            <person name="Miller J."/>
            <person name="Hammond M."/>
            <person name="Megy K."/>
            <person name="Lawson D."/>
            <person name="Kodira C."/>
            <person name="Sutton G."/>
            <person name="Meyer J."/>
            <person name="Hill C.A."/>
            <person name="Birren B."/>
            <person name="Nene V."/>
            <person name="Collins F."/>
            <person name="Alarcon-Chaidez F."/>
            <person name="Wikel S."/>
            <person name="Strausberg R."/>
        </authorList>
    </citation>
    <scope>NUCLEOTIDE SEQUENCE [LARGE SCALE GENOMIC DNA]</scope>
    <source>
        <strain evidence="3">Wikel</strain>
        <strain evidence="1">Wikel colony</strain>
    </source>
</reference>
<dbReference type="EMBL" id="DS708038">
    <property type="protein sequence ID" value="EEC05684.1"/>
    <property type="molecule type" value="Genomic_DNA"/>
</dbReference>
<dbReference type="VEuPathDB" id="VectorBase:ISCI004165"/>
<keyword evidence="3" id="KW-1185">Reference proteome</keyword>